<evidence type="ECO:0000313" key="5">
    <source>
        <dbReference type="EMBL" id="MFE9172924.1"/>
    </source>
</evidence>
<feature type="domain" description="SHSP" evidence="4">
    <location>
        <begin position="47"/>
        <end position="158"/>
    </location>
</feature>
<dbReference type="PANTHER" id="PTHR11527">
    <property type="entry name" value="HEAT-SHOCK PROTEIN 20 FAMILY MEMBER"/>
    <property type="match status" value="1"/>
</dbReference>
<protein>
    <submittedName>
        <fullName evidence="5">Hsp20/alpha crystallin family protein</fullName>
    </submittedName>
</protein>
<gene>
    <name evidence="5" type="ORF">ACFYNZ_26230</name>
</gene>
<dbReference type="InterPro" id="IPR008978">
    <property type="entry name" value="HSP20-like_chaperone"/>
</dbReference>
<accession>A0ABW6KZW4</accession>
<sequence length="180" mass="19256">MAMPVRRHRGGGLQERPVWVPTPVNPLVEFDELLSQMSGLLESAVGAAPAAAWTPLADVSESEDAFHIEIELPGVKSKDIDVEANGPELVVTGEIKERERKGVLRRSTRRVGAFEYRLRLPGELDTHKIKAEMQDGVLSITVPKAEAARPRRVQISESGEGAREDAAQSGAAAGGGTTAA</sequence>
<evidence type="ECO:0000256" key="3">
    <source>
        <dbReference type="SAM" id="MobiDB-lite"/>
    </source>
</evidence>
<comment type="similarity">
    <text evidence="1 2">Belongs to the small heat shock protein (HSP20) family.</text>
</comment>
<feature type="region of interest" description="Disordered" evidence="3">
    <location>
        <begin position="147"/>
        <end position="180"/>
    </location>
</feature>
<keyword evidence="6" id="KW-1185">Reference proteome</keyword>
<dbReference type="CDD" id="cd06464">
    <property type="entry name" value="ACD_sHsps-like"/>
    <property type="match status" value="1"/>
</dbReference>
<dbReference type="EMBL" id="JBIAFJ010000028">
    <property type="protein sequence ID" value="MFE9172924.1"/>
    <property type="molecule type" value="Genomic_DNA"/>
</dbReference>
<dbReference type="Pfam" id="PF00011">
    <property type="entry name" value="HSP20"/>
    <property type="match status" value="1"/>
</dbReference>
<comment type="caution">
    <text evidence="5">The sequence shown here is derived from an EMBL/GenBank/DDBJ whole genome shotgun (WGS) entry which is preliminary data.</text>
</comment>
<proteinExistence type="inferred from homology"/>
<dbReference type="SUPFAM" id="SSF49764">
    <property type="entry name" value="HSP20-like chaperones"/>
    <property type="match status" value="1"/>
</dbReference>
<evidence type="ECO:0000256" key="1">
    <source>
        <dbReference type="PROSITE-ProRule" id="PRU00285"/>
    </source>
</evidence>
<evidence type="ECO:0000256" key="2">
    <source>
        <dbReference type="RuleBase" id="RU003616"/>
    </source>
</evidence>
<dbReference type="Proteomes" id="UP001601197">
    <property type="component" value="Unassembled WGS sequence"/>
</dbReference>
<evidence type="ECO:0000313" key="6">
    <source>
        <dbReference type="Proteomes" id="UP001601197"/>
    </source>
</evidence>
<name>A0ABW6KZW4_9ACTN</name>
<dbReference type="InterPro" id="IPR002068">
    <property type="entry name" value="A-crystallin/Hsp20_dom"/>
</dbReference>
<dbReference type="PROSITE" id="PS01031">
    <property type="entry name" value="SHSP"/>
    <property type="match status" value="1"/>
</dbReference>
<organism evidence="5 6">
    <name type="scientific">Streptomyces kebangsaanensis</name>
    <dbReference type="NCBI Taxonomy" id="864058"/>
    <lineage>
        <taxon>Bacteria</taxon>
        <taxon>Bacillati</taxon>
        <taxon>Actinomycetota</taxon>
        <taxon>Actinomycetes</taxon>
        <taxon>Kitasatosporales</taxon>
        <taxon>Streptomycetaceae</taxon>
        <taxon>Streptomyces</taxon>
    </lineage>
</organism>
<dbReference type="InterPro" id="IPR031107">
    <property type="entry name" value="Small_HSP"/>
</dbReference>
<dbReference type="RefSeq" id="WP_388351034.1">
    <property type="nucleotide sequence ID" value="NZ_JBIAFJ010000028.1"/>
</dbReference>
<reference evidence="5 6" key="1">
    <citation type="submission" date="2024-10" db="EMBL/GenBank/DDBJ databases">
        <title>The Natural Products Discovery Center: Release of the First 8490 Sequenced Strains for Exploring Actinobacteria Biosynthetic Diversity.</title>
        <authorList>
            <person name="Kalkreuter E."/>
            <person name="Kautsar S.A."/>
            <person name="Yang D."/>
            <person name="Bader C.D."/>
            <person name="Teijaro C.N."/>
            <person name="Fluegel L."/>
            <person name="Davis C.M."/>
            <person name="Simpson J.R."/>
            <person name="Lauterbach L."/>
            <person name="Steele A.D."/>
            <person name="Gui C."/>
            <person name="Meng S."/>
            <person name="Li G."/>
            <person name="Viehrig K."/>
            <person name="Ye F."/>
            <person name="Su P."/>
            <person name="Kiefer A.F."/>
            <person name="Nichols A."/>
            <person name="Cepeda A.J."/>
            <person name="Yan W."/>
            <person name="Fan B."/>
            <person name="Jiang Y."/>
            <person name="Adhikari A."/>
            <person name="Zheng C.-J."/>
            <person name="Schuster L."/>
            <person name="Cowan T.M."/>
            <person name="Smanski M.J."/>
            <person name="Chevrette M.G."/>
            <person name="De Carvalho L.P.S."/>
            <person name="Shen B."/>
        </authorList>
    </citation>
    <scope>NUCLEOTIDE SEQUENCE [LARGE SCALE GENOMIC DNA]</scope>
    <source>
        <strain evidence="5 6">NPDC007147</strain>
    </source>
</reference>
<evidence type="ECO:0000259" key="4">
    <source>
        <dbReference type="PROSITE" id="PS01031"/>
    </source>
</evidence>
<dbReference type="Gene3D" id="2.60.40.790">
    <property type="match status" value="1"/>
</dbReference>